<feature type="transmembrane region" description="Helical" evidence="7">
    <location>
        <begin position="125"/>
        <end position="149"/>
    </location>
</feature>
<evidence type="ECO:0000256" key="4">
    <source>
        <dbReference type="ARBA" id="ARBA00023004"/>
    </source>
</evidence>
<dbReference type="PROSITE" id="PS51379">
    <property type="entry name" value="4FE4S_FER_2"/>
    <property type="match status" value="1"/>
</dbReference>
<evidence type="ECO:0000313" key="9">
    <source>
        <dbReference type="EMBL" id="AER67593.1"/>
    </source>
</evidence>
<evidence type="ECO:0000256" key="1">
    <source>
        <dbReference type="ARBA" id="ARBA00004236"/>
    </source>
</evidence>
<reference evidence="9 10" key="2">
    <citation type="journal article" date="2012" name="Stand. Genomic Sci.">
        <title>Genome sequence of the moderately thermophilic, amino-acid-degrading and sulfur-reducing bacterium Thermovirga lienii type strain (Cas60314(T)).</title>
        <authorList>
            <person name="Goker M."/>
            <person name="Saunders E."/>
            <person name="Lapidus A."/>
            <person name="Nolan M."/>
            <person name="Lucas S."/>
            <person name="Hammon N."/>
            <person name="Deshpande S."/>
            <person name="Cheng J.F."/>
            <person name="Han C."/>
            <person name="Tapia R."/>
            <person name="Goodwin L.A."/>
            <person name="Pitluck S."/>
            <person name="Liolios K."/>
            <person name="Mavromatis K."/>
            <person name="Pagani I."/>
            <person name="Ivanova N."/>
            <person name="Mikhailova N."/>
            <person name="Pati A."/>
            <person name="Chen A."/>
            <person name="Palaniappan K."/>
            <person name="Land M."/>
            <person name="Chang Y.J."/>
            <person name="Jeffries C.D."/>
            <person name="Brambilla E.M."/>
            <person name="Rohde M."/>
            <person name="Spring S."/>
            <person name="Detter J.C."/>
            <person name="Woyke T."/>
            <person name="Bristow J."/>
            <person name="Eisen J.A."/>
            <person name="Markowitz V."/>
            <person name="Hugenholtz P."/>
            <person name="Kyrpides N.C."/>
            <person name="Klenk H.P."/>
        </authorList>
    </citation>
    <scope>NUCLEOTIDE SEQUENCE [LARGE SCALE GENOMIC DNA]</scope>
    <source>
        <strain evidence="10">ATCC BAA-1197 / DSM 17291 / Cas60314</strain>
    </source>
</reference>
<keyword evidence="4" id="KW-0408">Iron</keyword>
<evidence type="ECO:0000256" key="6">
    <source>
        <dbReference type="ARBA" id="ARBA00023136"/>
    </source>
</evidence>
<keyword evidence="7" id="KW-1133">Transmembrane helix</keyword>
<evidence type="ECO:0000256" key="5">
    <source>
        <dbReference type="ARBA" id="ARBA00023014"/>
    </source>
</evidence>
<feature type="transmembrane region" description="Helical" evidence="7">
    <location>
        <begin position="275"/>
        <end position="297"/>
    </location>
</feature>
<evidence type="ECO:0000313" key="10">
    <source>
        <dbReference type="Proteomes" id="UP000005868"/>
    </source>
</evidence>
<dbReference type="EMBL" id="CP003096">
    <property type="protein sequence ID" value="AER67593.1"/>
    <property type="molecule type" value="Genomic_DNA"/>
</dbReference>
<accession>G7V9D3</accession>
<dbReference type="OrthoDB" id="9806398at2"/>
<evidence type="ECO:0000256" key="7">
    <source>
        <dbReference type="SAM" id="Phobius"/>
    </source>
</evidence>
<gene>
    <name evidence="9" type="ordered locus">Tlie_1884</name>
</gene>
<feature type="transmembrane region" description="Helical" evidence="7">
    <location>
        <begin position="7"/>
        <end position="25"/>
    </location>
</feature>
<dbReference type="PANTHER" id="PTHR30224">
    <property type="entry name" value="ELECTRON TRANSPORT PROTEIN"/>
    <property type="match status" value="1"/>
</dbReference>
<keyword evidence="2" id="KW-1003">Cell membrane</keyword>
<dbReference type="Pfam" id="PF13237">
    <property type="entry name" value="Fer4_10"/>
    <property type="match status" value="1"/>
</dbReference>
<sequence length="452" mass="49754">MVKNSRLLRFSVQGVFLVLLTWIGYRHQVVGGGPSGIPPVDAFCPFGGLEGLFQVMTSGVWLRRLAPSSLILFLLLVGVTLVLGRAFCGWICPLGTLGEWSASLGRKMGIKPKKLPKSIDGPLRYLKYLILAAIIGGTWKLGTLVWRNYDPWVAWMHLSAFFEAFPEKPGGFIVLFLTVIGASFFIERFWCRYLCPLGAFLAILQKASLTKITRSERSCVHCHNCGRSCPVELDPENVEVERSAECIACGRCAENCPIDGTLFFGIKKKKLSVSLVGLATVLLLLGGIATARLSGLWQTFAPIPSSITGPAAVDSLYGWMTITQMAEVLHVSPKEFLKLGGLDESTPLDVRVKDIPGIDDEALKERIREALSAQEASKKTSSFIPSPEEIKGSMTMRQVEEIYKVHGEEVFTLAGWPDNLSKEKPLKDLAVELGKEVSQIRDAVKKLLEKNQ</sequence>
<keyword evidence="6 7" id="KW-0472">Membrane</keyword>
<dbReference type="HOGENOM" id="CLU_033147_4_0_0"/>
<dbReference type="AlphaFoldDB" id="G7V9D3"/>
<feature type="domain" description="4Fe-4S ferredoxin-type" evidence="8">
    <location>
        <begin position="236"/>
        <end position="267"/>
    </location>
</feature>
<dbReference type="Proteomes" id="UP000005868">
    <property type="component" value="Chromosome"/>
</dbReference>
<proteinExistence type="predicted"/>
<evidence type="ECO:0000256" key="2">
    <source>
        <dbReference type="ARBA" id="ARBA00022475"/>
    </source>
</evidence>
<dbReference type="PANTHER" id="PTHR30224:SF4">
    <property type="entry name" value="ELECTRON TRANSPORT PROTEIN YCCM-RELATED"/>
    <property type="match status" value="1"/>
</dbReference>
<keyword evidence="7" id="KW-0812">Transmembrane</keyword>
<organism evidence="9 10">
    <name type="scientific">Thermovirga lienii (strain ATCC BAA-1197 / DSM 17291 / Cas60314)</name>
    <dbReference type="NCBI Taxonomy" id="580340"/>
    <lineage>
        <taxon>Bacteria</taxon>
        <taxon>Thermotogati</taxon>
        <taxon>Synergistota</taxon>
        <taxon>Synergistia</taxon>
        <taxon>Synergistales</taxon>
        <taxon>Thermovirgaceae</taxon>
        <taxon>Thermovirga</taxon>
    </lineage>
</organism>
<keyword evidence="3" id="KW-0479">Metal-binding</keyword>
<dbReference type="GO" id="GO:0005886">
    <property type="term" value="C:plasma membrane"/>
    <property type="evidence" value="ECO:0007669"/>
    <property type="project" value="UniProtKB-SubCell"/>
</dbReference>
<dbReference type="eggNOG" id="COG0348">
    <property type="taxonomic scope" value="Bacteria"/>
</dbReference>
<dbReference type="SUPFAM" id="SSF54862">
    <property type="entry name" value="4Fe-4S ferredoxins"/>
    <property type="match status" value="1"/>
</dbReference>
<dbReference type="GO" id="GO:0051536">
    <property type="term" value="F:iron-sulfur cluster binding"/>
    <property type="evidence" value="ECO:0007669"/>
    <property type="project" value="UniProtKB-KW"/>
</dbReference>
<dbReference type="InterPro" id="IPR052378">
    <property type="entry name" value="NosR_regulator"/>
</dbReference>
<name>G7V9D3_THELD</name>
<evidence type="ECO:0000259" key="8">
    <source>
        <dbReference type="PROSITE" id="PS51379"/>
    </source>
</evidence>
<dbReference type="STRING" id="580340.Tlie_1884"/>
<protein>
    <submittedName>
        <fullName evidence="9">Polyferredoxin-like protein</fullName>
    </submittedName>
</protein>
<comment type="subcellular location">
    <subcellularLocation>
        <location evidence="1">Cell membrane</location>
    </subcellularLocation>
</comment>
<evidence type="ECO:0000256" key="3">
    <source>
        <dbReference type="ARBA" id="ARBA00022723"/>
    </source>
</evidence>
<feature type="transmembrane region" description="Helical" evidence="7">
    <location>
        <begin position="71"/>
        <end position="104"/>
    </location>
</feature>
<dbReference type="Pfam" id="PF12801">
    <property type="entry name" value="Fer4_5"/>
    <property type="match status" value="2"/>
</dbReference>
<dbReference type="PROSITE" id="PS00198">
    <property type="entry name" value="4FE4S_FER_1"/>
    <property type="match status" value="1"/>
</dbReference>
<keyword evidence="10" id="KW-1185">Reference proteome</keyword>
<feature type="transmembrane region" description="Helical" evidence="7">
    <location>
        <begin position="169"/>
        <end position="186"/>
    </location>
</feature>
<dbReference type="InterPro" id="IPR017900">
    <property type="entry name" value="4Fe4S_Fe_S_CS"/>
</dbReference>
<dbReference type="GO" id="GO:0046872">
    <property type="term" value="F:metal ion binding"/>
    <property type="evidence" value="ECO:0007669"/>
    <property type="project" value="UniProtKB-KW"/>
</dbReference>
<reference evidence="10" key="1">
    <citation type="submission" date="2011-10" db="EMBL/GenBank/DDBJ databases">
        <title>The complete genome of chromosome of Thermovirga lienii DSM 17291.</title>
        <authorList>
            <consortium name="US DOE Joint Genome Institute (JGI-PGF)"/>
            <person name="Lucas S."/>
            <person name="Copeland A."/>
            <person name="Lapidus A."/>
            <person name="Glavina del Rio T."/>
            <person name="Dalin E."/>
            <person name="Tice H."/>
            <person name="Bruce D."/>
            <person name="Goodwin L."/>
            <person name="Pitluck S."/>
            <person name="Peters L."/>
            <person name="Mikhailova N."/>
            <person name="Saunders E."/>
            <person name="Kyrpides N."/>
            <person name="Mavromatis K."/>
            <person name="Ivanova N."/>
            <person name="Last F.I."/>
            <person name="Brettin T."/>
            <person name="Detter J.C."/>
            <person name="Han C."/>
            <person name="Larimer F."/>
            <person name="Land M."/>
            <person name="Hauser L."/>
            <person name="Markowitz V."/>
            <person name="Cheng J.-F."/>
            <person name="Hugenholtz P."/>
            <person name="Woyke T."/>
            <person name="Wu D."/>
            <person name="Spring S."/>
            <person name="Schroeder M."/>
            <person name="Brambilla E.-M."/>
            <person name="Klenk H.-P."/>
            <person name="Eisen J.A."/>
        </authorList>
    </citation>
    <scope>NUCLEOTIDE SEQUENCE [LARGE SCALE GENOMIC DNA]</scope>
    <source>
        <strain evidence="10">ATCC BAA-1197 / DSM 17291 / Cas60314</strain>
    </source>
</reference>
<keyword evidence="5" id="KW-0411">Iron-sulfur</keyword>
<dbReference type="InterPro" id="IPR017896">
    <property type="entry name" value="4Fe4S_Fe-S-bd"/>
</dbReference>
<dbReference type="KEGG" id="tli:Tlie_1884"/>